<dbReference type="GO" id="GO:0044205">
    <property type="term" value="P:'de novo' UMP biosynthetic process"/>
    <property type="evidence" value="ECO:0007669"/>
    <property type="project" value="UniProtKB-UniRule"/>
</dbReference>
<dbReference type="GO" id="GO:0006207">
    <property type="term" value="P:'de novo' pyrimidine nucleobase biosynthetic process"/>
    <property type="evidence" value="ECO:0007669"/>
    <property type="project" value="InterPro"/>
</dbReference>
<evidence type="ECO:0000256" key="2">
    <source>
        <dbReference type="ARBA" id="ARBA00008847"/>
    </source>
</evidence>
<feature type="active site" description="Proton donor" evidence="7">
    <location>
        <position position="104"/>
    </location>
</feature>
<keyword evidence="10" id="KW-1185">Reference proteome</keyword>
<keyword evidence="5 7" id="KW-0456">Lyase</keyword>
<name>A0A1I1P7H6_9ACTN</name>
<evidence type="ECO:0000256" key="7">
    <source>
        <dbReference type="HAMAP-Rule" id="MF_01215"/>
    </source>
</evidence>
<dbReference type="CDD" id="cd04725">
    <property type="entry name" value="OMP_decarboxylase_like"/>
    <property type="match status" value="1"/>
</dbReference>
<evidence type="ECO:0000256" key="6">
    <source>
        <dbReference type="ARBA" id="ARBA00049157"/>
    </source>
</evidence>
<evidence type="ECO:0000256" key="1">
    <source>
        <dbReference type="ARBA" id="ARBA00004861"/>
    </source>
</evidence>
<dbReference type="PANTHER" id="PTHR43375">
    <property type="entry name" value="OROTIDINE 5'-PHOSPHATE DECARBOXYLASE"/>
    <property type="match status" value="1"/>
</dbReference>
<comment type="pathway">
    <text evidence="1 7">Pyrimidine metabolism; UMP biosynthesis via de novo pathway; UMP from orotate: step 2/2.</text>
</comment>
<dbReference type="PANTHER" id="PTHR43375:SF1">
    <property type="entry name" value="OROTIDINE 5'-PHOSPHATE DECARBOXYLASE"/>
    <property type="match status" value="1"/>
</dbReference>
<dbReference type="PROSITE" id="PS00156">
    <property type="entry name" value="OMPDECASE"/>
    <property type="match status" value="1"/>
</dbReference>
<reference evidence="9 10" key="1">
    <citation type="submission" date="2016-10" db="EMBL/GenBank/DDBJ databases">
        <authorList>
            <person name="de Groot N.N."/>
        </authorList>
    </citation>
    <scope>NUCLEOTIDE SEQUENCE [LARGE SCALE GENOMIC DNA]</scope>
    <source>
        <strain evidence="9 10">CGMCC 4.5739</strain>
    </source>
</reference>
<dbReference type="OrthoDB" id="9808470at2"/>
<dbReference type="Pfam" id="PF00215">
    <property type="entry name" value="OMPdecase"/>
    <property type="match status" value="1"/>
</dbReference>
<proteinExistence type="inferred from homology"/>
<dbReference type="InterPro" id="IPR013785">
    <property type="entry name" value="Aldolase_TIM"/>
</dbReference>
<dbReference type="HAMAP" id="MF_01215">
    <property type="entry name" value="OMPdecase_type2"/>
    <property type="match status" value="1"/>
</dbReference>
<dbReference type="InterPro" id="IPR001754">
    <property type="entry name" value="OMPdeCOase_dom"/>
</dbReference>
<protein>
    <recommendedName>
        <fullName evidence="7">Orotidine 5'-phosphate decarboxylase</fullName>
        <ecNumber evidence="7">4.1.1.23</ecNumber>
    </recommendedName>
    <alternativeName>
        <fullName evidence="7">OMP decarboxylase</fullName>
        <shortName evidence="7">OMPDCase</shortName>
        <shortName evidence="7">OMPdecase</shortName>
    </alternativeName>
</protein>
<feature type="domain" description="Orotidine 5'-phosphate decarboxylase" evidence="8">
    <location>
        <begin position="25"/>
        <end position="270"/>
    </location>
</feature>
<gene>
    <name evidence="7" type="primary">pyrF</name>
    <name evidence="9" type="ORF">SAMN05421773_10926</name>
</gene>
<dbReference type="UniPathway" id="UPA00070">
    <property type="reaction ID" value="UER00120"/>
</dbReference>
<sequence>MTGTPGAAAEPFGIRLRRAMDTRGPLCVGIDPHASLLAEWGLDDDVAGLERFTRTVVESLADRVAVFKPQAAFFERFGSRGLAVLEHAIADARAAGALVLTDAKRGDIGSTMAAYADAFLTPGSPLCSDAVTLSPYLGFGSLRPALDAARRHGGGVFVLALTSNPEGAEVQRATAADGRPVAQVILDRLAEENRGAGVLGSFGAVVGATLAETGVDLATGGPLLAPGLGAQGARAADLPRLFGAALPRVLPSVSRGVLRRGPSADGLRRAVREETERLAAVLPGPVRAPGEPGERVSER</sequence>
<dbReference type="AlphaFoldDB" id="A0A1I1P7H6"/>
<comment type="similarity">
    <text evidence="2 7">Belongs to the OMP decarboxylase family. Type 2 subfamily.</text>
</comment>
<dbReference type="SUPFAM" id="SSF51366">
    <property type="entry name" value="Ribulose-phoshate binding barrel"/>
    <property type="match status" value="1"/>
</dbReference>
<keyword evidence="3 7" id="KW-0210">Decarboxylase</keyword>
<dbReference type="EC" id="4.1.1.23" evidence="7"/>
<keyword evidence="4 7" id="KW-0665">Pyrimidine biosynthesis</keyword>
<dbReference type="InterPro" id="IPR011060">
    <property type="entry name" value="RibuloseP-bd_barrel"/>
</dbReference>
<dbReference type="EMBL" id="FOLM01000009">
    <property type="protein sequence ID" value="SFD05911.1"/>
    <property type="molecule type" value="Genomic_DNA"/>
</dbReference>
<evidence type="ECO:0000313" key="9">
    <source>
        <dbReference type="EMBL" id="SFD05911.1"/>
    </source>
</evidence>
<dbReference type="GO" id="GO:0004590">
    <property type="term" value="F:orotidine-5'-phosphate decarboxylase activity"/>
    <property type="evidence" value="ECO:0007669"/>
    <property type="project" value="UniProtKB-UniRule"/>
</dbReference>
<dbReference type="Gene3D" id="3.20.20.70">
    <property type="entry name" value="Aldolase class I"/>
    <property type="match status" value="1"/>
</dbReference>
<dbReference type="Proteomes" id="UP000199207">
    <property type="component" value="Unassembled WGS sequence"/>
</dbReference>
<evidence type="ECO:0000256" key="4">
    <source>
        <dbReference type="ARBA" id="ARBA00022975"/>
    </source>
</evidence>
<dbReference type="RefSeq" id="WP_093839669.1">
    <property type="nucleotide sequence ID" value="NZ_FOLM01000009.1"/>
</dbReference>
<evidence type="ECO:0000313" key="10">
    <source>
        <dbReference type="Proteomes" id="UP000199207"/>
    </source>
</evidence>
<comment type="catalytic activity">
    <reaction evidence="6 7">
        <text>orotidine 5'-phosphate + H(+) = UMP + CO2</text>
        <dbReference type="Rhea" id="RHEA:11596"/>
        <dbReference type="ChEBI" id="CHEBI:15378"/>
        <dbReference type="ChEBI" id="CHEBI:16526"/>
        <dbReference type="ChEBI" id="CHEBI:57538"/>
        <dbReference type="ChEBI" id="CHEBI:57865"/>
        <dbReference type="EC" id="4.1.1.23"/>
    </reaction>
</comment>
<evidence type="ECO:0000259" key="8">
    <source>
        <dbReference type="SMART" id="SM00934"/>
    </source>
</evidence>
<dbReference type="STRING" id="910347.SAMN05421773_10926"/>
<dbReference type="InterPro" id="IPR011995">
    <property type="entry name" value="OMPdecase_type-2"/>
</dbReference>
<dbReference type="SMART" id="SM00934">
    <property type="entry name" value="OMPdecase"/>
    <property type="match status" value="1"/>
</dbReference>
<organism evidence="9 10">
    <name type="scientific">Streptomyces aidingensis</name>
    <dbReference type="NCBI Taxonomy" id="910347"/>
    <lineage>
        <taxon>Bacteria</taxon>
        <taxon>Bacillati</taxon>
        <taxon>Actinomycetota</taxon>
        <taxon>Actinomycetes</taxon>
        <taxon>Kitasatosporales</taxon>
        <taxon>Streptomycetaceae</taxon>
        <taxon>Streptomyces</taxon>
    </lineage>
</organism>
<dbReference type="InterPro" id="IPR018089">
    <property type="entry name" value="OMPdecase_AS"/>
</dbReference>
<evidence type="ECO:0000256" key="5">
    <source>
        <dbReference type="ARBA" id="ARBA00023239"/>
    </source>
</evidence>
<accession>A0A1I1P7H6</accession>
<dbReference type="NCBIfam" id="TIGR02127">
    <property type="entry name" value="pyrF_sub2"/>
    <property type="match status" value="1"/>
</dbReference>
<evidence type="ECO:0000256" key="3">
    <source>
        <dbReference type="ARBA" id="ARBA00022793"/>
    </source>
</evidence>